<dbReference type="GO" id="GO:0008234">
    <property type="term" value="F:cysteine-type peptidase activity"/>
    <property type="evidence" value="ECO:0007669"/>
    <property type="project" value="UniProtKB-KW"/>
</dbReference>
<organism evidence="7 8">
    <name type="scientific">[Anoxybacillus] calidus</name>
    <dbReference type="NCBI Taxonomy" id="575178"/>
    <lineage>
        <taxon>Bacteria</taxon>
        <taxon>Bacillati</taxon>
        <taxon>Bacillota</taxon>
        <taxon>Bacilli</taxon>
        <taxon>Bacillales</taxon>
        <taxon>Anoxybacillaceae</taxon>
        <taxon>Paranoxybacillus</taxon>
    </lineage>
</organism>
<evidence type="ECO:0000256" key="4">
    <source>
        <dbReference type="ARBA" id="ARBA00022807"/>
    </source>
</evidence>
<dbReference type="InterPro" id="IPR051202">
    <property type="entry name" value="Peptidase_C40"/>
</dbReference>
<dbReference type="PROSITE" id="PS51935">
    <property type="entry name" value="NLPC_P60"/>
    <property type="match status" value="1"/>
</dbReference>
<dbReference type="PANTHER" id="PTHR47053:SF1">
    <property type="entry name" value="MUREIN DD-ENDOPEPTIDASE MEPH-RELATED"/>
    <property type="match status" value="1"/>
</dbReference>
<evidence type="ECO:0000259" key="6">
    <source>
        <dbReference type="PROSITE" id="PS51935"/>
    </source>
</evidence>
<dbReference type="InterPro" id="IPR002477">
    <property type="entry name" value="Peptidoglycan-bd-like"/>
</dbReference>
<dbReference type="EMBL" id="JACDUU010000003">
    <property type="protein sequence ID" value="MBA2871269.1"/>
    <property type="molecule type" value="Genomic_DNA"/>
</dbReference>
<evidence type="ECO:0000313" key="7">
    <source>
        <dbReference type="EMBL" id="MBA2871269.1"/>
    </source>
</evidence>
<proteinExistence type="inferred from homology"/>
<sequence>MKRVRFTPKQVIISSAFASALFMVPMVGEASELKLGMSNQEVKELQDLLKAKGFFAYHTSTGYFGPITEKAVKEFQASVHLTPTGIVDKVTYEKLKSSVSTSQPKYYASSVLKIGAKGESVSVLQRHLKTLGYFTYPKITGYYGSVTAEAVKRFQRAYGLAADGVVNSQTLKKIQEAVQRKTEPQSASKQNKGTHSSSVLKLGTKGKEVSQLQLHLKTLGYFQYPTITDYYGIITSDAVKKFQKENGLTVTGIADSLTLAKIRQAIEQKEKSKASEPKKNIYLTIGSMGEQVKQVQTKLKQLGYFTYPTITGYYGSVTAEAVKQFQKSVQLRPTGVVDQTTYEQLMGKQLVKKFDPMNLIADAAELLGTPYVWGGETPKSGFDCSGFLVYVFKKQGISLPRTVATIWNVGTPVNAPSVGDIVFFETHQPGASHAGIYIGNNQFIHSGSSTGVTISKLDNSYWSKRYLGAKRYY</sequence>
<dbReference type="Gene3D" id="3.90.1720.10">
    <property type="entry name" value="endopeptidase domain like (from Nostoc punctiforme)"/>
    <property type="match status" value="1"/>
</dbReference>
<comment type="caution">
    <text evidence="7">The sequence shown here is derived from an EMBL/GenBank/DDBJ whole genome shotgun (WGS) entry which is preliminary data.</text>
</comment>
<keyword evidence="3 7" id="KW-0378">Hydrolase</keyword>
<keyword evidence="2" id="KW-0645">Protease</keyword>
<keyword evidence="8" id="KW-1185">Reference proteome</keyword>
<evidence type="ECO:0000256" key="2">
    <source>
        <dbReference type="ARBA" id="ARBA00022670"/>
    </source>
</evidence>
<keyword evidence="4" id="KW-0788">Thiol protease</keyword>
<dbReference type="GO" id="GO:0006508">
    <property type="term" value="P:proteolysis"/>
    <property type="evidence" value="ECO:0007669"/>
    <property type="project" value="UniProtKB-KW"/>
</dbReference>
<dbReference type="SUPFAM" id="SSF47090">
    <property type="entry name" value="PGBD-like"/>
    <property type="match status" value="4"/>
</dbReference>
<dbReference type="PANTHER" id="PTHR47053">
    <property type="entry name" value="MUREIN DD-ENDOPEPTIDASE MEPH-RELATED"/>
    <property type="match status" value="1"/>
</dbReference>
<dbReference type="Gene3D" id="1.10.101.10">
    <property type="entry name" value="PGBD-like superfamily/PGBD"/>
    <property type="match status" value="4"/>
</dbReference>
<name>A0A7W0BWP9_9BACL</name>
<reference evidence="7 8" key="1">
    <citation type="submission" date="2020-07" db="EMBL/GenBank/DDBJ databases">
        <title>Genomic Encyclopedia of Type Strains, Phase IV (KMG-IV): sequencing the most valuable type-strain genomes for metagenomic binning, comparative biology and taxonomic classification.</title>
        <authorList>
            <person name="Goeker M."/>
        </authorList>
    </citation>
    <scope>NUCLEOTIDE SEQUENCE [LARGE SCALE GENOMIC DNA]</scope>
    <source>
        <strain evidence="7 8">DSM 25220</strain>
    </source>
</reference>
<evidence type="ECO:0000256" key="3">
    <source>
        <dbReference type="ARBA" id="ARBA00022801"/>
    </source>
</evidence>
<dbReference type="InterPro" id="IPR038765">
    <property type="entry name" value="Papain-like_cys_pep_sf"/>
</dbReference>
<feature type="compositionally biased region" description="Polar residues" evidence="5">
    <location>
        <begin position="184"/>
        <end position="199"/>
    </location>
</feature>
<dbReference type="InterPro" id="IPR036366">
    <property type="entry name" value="PGBDSf"/>
</dbReference>
<dbReference type="Pfam" id="PF01471">
    <property type="entry name" value="PG_binding_1"/>
    <property type="match status" value="4"/>
</dbReference>
<dbReference type="InterPro" id="IPR036365">
    <property type="entry name" value="PGBD-like_sf"/>
</dbReference>
<evidence type="ECO:0000313" key="8">
    <source>
        <dbReference type="Proteomes" id="UP000580891"/>
    </source>
</evidence>
<gene>
    <name evidence="7" type="ORF">HNQ85_001539</name>
</gene>
<dbReference type="Proteomes" id="UP000580891">
    <property type="component" value="Unassembled WGS sequence"/>
</dbReference>
<dbReference type="RefSeq" id="WP_246326813.1">
    <property type="nucleotide sequence ID" value="NZ_JACDUU010000003.1"/>
</dbReference>
<accession>A0A7W0BWP9</accession>
<evidence type="ECO:0000256" key="1">
    <source>
        <dbReference type="ARBA" id="ARBA00007074"/>
    </source>
</evidence>
<dbReference type="AlphaFoldDB" id="A0A7W0BWP9"/>
<evidence type="ECO:0000256" key="5">
    <source>
        <dbReference type="SAM" id="MobiDB-lite"/>
    </source>
</evidence>
<dbReference type="SUPFAM" id="SSF54001">
    <property type="entry name" value="Cysteine proteinases"/>
    <property type="match status" value="1"/>
</dbReference>
<dbReference type="Pfam" id="PF00877">
    <property type="entry name" value="NLPC_P60"/>
    <property type="match status" value="1"/>
</dbReference>
<feature type="domain" description="NlpC/P60" evidence="6">
    <location>
        <begin position="353"/>
        <end position="473"/>
    </location>
</feature>
<feature type="region of interest" description="Disordered" evidence="5">
    <location>
        <begin position="179"/>
        <end position="200"/>
    </location>
</feature>
<comment type="similarity">
    <text evidence="1">Belongs to the peptidase C40 family.</text>
</comment>
<dbReference type="InterPro" id="IPR000064">
    <property type="entry name" value="NLP_P60_dom"/>
</dbReference>
<protein>
    <submittedName>
        <fullName evidence="7">Peptidoglycan hydrolase-like protein with peptidoglycan-binding domain</fullName>
    </submittedName>
</protein>